<protein>
    <submittedName>
        <fullName evidence="2">Uncharacterized protein</fullName>
    </submittedName>
</protein>
<name>A0A0K2AMB5_STRA7</name>
<feature type="region of interest" description="Disordered" evidence="1">
    <location>
        <begin position="64"/>
        <end position="84"/>
    </location>
</feature>
<evidence type="ECO:0000313" key="3">
    <source>
        <dbReference type="Proteomes" id="UP000061018"/>
    </source>
</evidence>
<evidence type="ECO:0000313" key="2">
    <source>
        <dbReference type="EMBL" id="AKZ54138.1"/>
    </source>
</evidence>
<evidence type="ECO:0000256" key="1">
    <source>
        <dbReference type="SAM" id="MobiDB-lite"/>
    </source>
</evidence>
<dbReference type="KEGG" id="samb:SAM23877_1089"/>
<accession>A0A0K2AMB5</accession>
<organism evidence="2 3">
    <name type="scientific">Streptomyces ambofaciens (strain ATCC 23877 / 3486 / DSM 40053 / JCM 4204 / NBRC 12836 / NRRL B-2516)</name>
    <dbReference type="NCBI Taxonomy" id="278992"/>
    <lineage>
        <taxon>Bacteria</taxon>
        <taxon>Bacillati</taxon>
        <taxon>Actinomycetota</taxon>
        <taxon>Actinomycetes</taxon>
        <taxon>Kitasatosporales</taxon>
        <taxon>Streptomycetaceae</taxon>
        <taxon>Streptomyces</taxon>
    </lineage>
</organism>
<reference evidence="3" key="1">
    <citation type="journal article" date="2015" name="J. Biotechnol.">
        <title>Complete genome sequence of Streptomyces ambofaciens ATCC 23877, the spiramycin producer.</title>
        <authorList>
            <person name="Thibessard A."/>
            <person name="Haas D."/>
            <person name="Gerbaud C."/>
            <person name="Aigle B."/>
            <person name="Lautru S."/>
            <person name="Pernodet J.L."/>
            <person name="Leblond P."/>
        </authorList>
    </citation>
    <scope>NUCLEOTIDE SEQUENCE [LARGE SCALE GENOMIC DNA]</scope>
    <source>
        <strain evidence="3">ATCC 23877 / 3486 / DSM 40053 / JCM 4204 / NBRC 12836 / NRRL B-2516</strain>
    </source>
</reference>
<dbReference type="Proteomes" id="UP000061018">
    <property type="component" value="Chromosome"/>
</dbReference>
<proteinExistence type="predicted"/>
<sequence length="84" mass="9130">MGDERARQHAGSDPAECVKRSPHRVGNTLHRSPATVKTQAGNTAVMSRRLDGERGVACRPLHLRLQNPGRGPWTGLPQPSRTSV</sequence>
<dbReference type="EMBL" id="CP012382">
    <property type="protein sequence ID" value="AKZ54138.1"/>
    <property type="molecule type" value="Genomic_DNA"/>
</dbReference>
<gene>
    <name evidence="2" type="ORF">SAM23877_1089</name>
</gene>
<dbReference type="AlphaFoldDB" id="A0A0K2AMB5"/>
<feature type="region of interest" description="Disordered" evidence="1">
    <location>
        <begin position="1"/>
        <end position="29"/>
    </location>
</feature>